<keyword evidence="7" id="KW-0456">Lyase</keyword>
<dbReference type="HOGENOM" id="CLU_035990_0_0_1"/>
<feature type="compositionally biased region" description="Polar residues" evidence="8">
    <location>
        <begin position="255"/>
        <end position="264"/>
    </location>
</feature>
<dbReference type="InParanoid" id="A5DW04"/>
<dbReference type="GO" id="GO:0106300">
    <property type="term" value="P:protein-DNA covalent cross-linking repair"/>
    <property type="evidence" value="ECO:0007669"/>
    <property type="project" value="InterPro"/>
</dbReference>
<dbReference type="GeneID" id="5234491"/>
<dbReference type="GO" id="GO:0008233">
    <property type="term" value="F:peptidase activity"/>
    <property type="evidence" value="ECO:0007669"/>
    <property type="project" value="UniProtKB-KW"/>
</dbReference>
<dbReference type="eggNOG" id="KOG2618">
    <property type="taxonomic scope" value="Eukaryota"/>
</dbReference>
<keyword evidence="5" id="KW-0190">Covalent protein-DNA linkage</keyword>
<dbReference type="FunCoup" id="A5DW04">
    <property type="interactions" value="596"/>
</dbReference>
<proteinExistence type="inferred from homology"/>
<dbReference type="GO" id="GO:0006508">
    <property type="term" value="P:proteolysis"/>
    <property type="evidence" value="ECO:0007669"/>
    <property type="project" value="UniProtKB-KW"/>
</dbReference>
<accession>A5DW04</accession>
<dbReference type="KEGG" id="lel:PVL30_001510"/>
<evidence type="ECO:0000256" key="7">
    <source>
        <dbReference type="ARBA" id="ARBA00023239"/>
    </source>
</evidence>
<keyword evidence="4" id="KW-0378">Hydrolase</keyword>
<dbReference type="GO" id="GO:0016829">
    <property type="term" value="F:lyase activity"/>
    <property type="evidence" value="ECO:0007669"/>
    <property type="project" value="UniProtKB-KW"/>
</dbReference>
<feature type="compositionally biased region" description="Basic and acidic residues" evidence="8">
    <location>
        <begin position="316"/>
        <end position="336"/>
    </location>
</feature>
<evidence type="ECO:0000256" key="4">
    <source>
        <dbReference type="ARBA" id="ARBA00022801"/>
    </source>
</evidence>
<evidence type="ECO:0000256" key="5">
    <source>
        <dbReference type="ARBA" id="ARBA00023124"/>
    </source>
</evidence>
<keyword evidence="6" id="KW-0238">DNA-binding</keyword>
<evidence type="ECO:0000256" key="6">
    <source>
        <dbReference type="ARBA" id="ARBA00023125"/>
    </source>
</evidence>
<sequence length="336" mass="38859">MSSVIDFAPSYNIAPTNTAIIIYMAELPEGYNAKYVFEPSKFGLVPVWAKPEDPTPVNQGKENQGKPYSRELGRHEGRYFNCRRESLEQNKPVWSSAKKYRCVIPIQGYFEWQKGKEKDEKTPYFVHSTSAPFIYLAGFYSHNYNYKEDFNVNDEFLSSFTIVTGPADKTDEYSDISWLHPRKPIFIKPGTKAWYDWLKPSGSWSNMLLAESLNSAKNIAYKNIDCYRVSNKVGNPTNKGKEILKKVGDRNISPISNFFTPSSTNKEKHFKKEENNLGTENKQDQRKIKGEKDISKLSAKYPKNDEQNTKRQMRFGKGEPIAKRTRHEESKVKREQ</sequence>
<comment type="similarity">
    <text evidence="1">Belongs to the SOS response-associated peptidase family.</text>
</comment>
<dbReference type="Proteomes" id="UP000001996">
    <property type="component" value="Unassembled WGS sequence"/>
</dbReference>
<dbReference type="PANTHER" id="PTHR13604">
    <property type="entry name" value="DC12-RELATED"/>
    <property type="match status" value="1"/>
</dbReference>
<dbReference type="OMA" id="MPCVLEP"/>
<reference evidence="9 10" key="1">
    <citation type="journal article" date="2009" name="Nature">
        <title>Evolution of pathogenicity and sexual reproduction in eight Candida genomes.</title>
        <authorList>
            <person name="Butler G."/>
            <person name="Rasmussen M.D."/>
            <person name="Lin M.F."/>
            <person name="Santos M.A."/>
            <person name="Sakthikumar S."/>
            <person name="Munro C.A."/>
            <person name="Rheinbay E."/>
            <person name="Grabherr M."/>
            <person name="Forche A."/>
            <person name="Reedy J.L."/>
            <person name="Agrafioti I."/>
            <person name="Arnaud M.B."/>
            <person name="Bates S."/>
            <person name="Brown A.J."/>
            <person name="Brunke S."/>
            <person name="Costanzo M.C."/>
            <person name="Fitzpatrick D.A."/>
            <person name="de Groot P.W."/>
            <person name="Harris D."/>
            <person name="Hoyer L.L."/>
            <person name="Hube B."/>
            <person name="Klis F.M."/>
            <person name="Kodira C."/>
            <person name="Lennard N."/>
            <person name="Logue M.E."/>
            <person name="Martin R."/>
            <person name="Neiman A.M."/>
            <person name="Nikolaou E."/>
            <person name="Quail M.A."/>
            <person name="Quinn J."/>
            <person name="Santos M.C."/>
            <person name="Schmitzberger F.F."/>
            <person name="Sherlock G."/>
            <person name="Shah P."/>
            <person name="Silverstein K.A."/>
            <person name="Skrzypek M.S."/>
            <person name="Soll D."/>
            <person name="Staggs R."/>
            <person name="Stansfield I."/>
            <person name="Stumpf M.P."/>
            <person name="Sudbery P.E."/>
            <person name="Srikantha T."/>
            <person name="Zeng Q."/>
            <person name="Berman J."/>
            <person name="Berriman M."/>
            <person name="Heitman J."/>
            <person name="Gow N.A."/>
            <person name="Lorenz M.C."/>
            <person name="Birren B.W."/>
            <person name="Kellis M."/>
            <person name="Cuomo C.A."/>
        </authorList>
    </citation>
    <scope>NUCLEOTIDE SEQUENCE [LARGE SCALE GENOMIC DNA]</scope>
    <source>
        <strain evidence="10">ATCC 11503 / BCRC 21390 / CBS 2605 / JCM 1781 / NBRC 1676 / NRRL YB-4239</strain>
    </source>
</reference>
<evidence type="ECO:0000313" key="9">
    <source>
        <dbReference type="EMBL" id="EDK43362.1"/>
    </source>
</evidence>
<gene>
    <name evidence="9" type="ORF">LELG_01540</name>
</gene>
<name>A5DW04_LODEL</name>
<dbReference type="InterPro" id="IPR036590">
    <property type="entry name" value="SRAP-like"/>
</dbReference>
<dbReference type="Pfam" id="PF02586">
    <property type="entry name" value="SRAP"/>
    <property type="match status" value="1"/>
</dbReference>
<dbReference type="VEuPathDB" id="FungiDB:LELG_01540"/>
<keyword evidence="2" id="KW-0645">Protease</keyword>
<dbReference type="GO" id="GO:0003697">
    <property type="term" value="F:single-stranded DNA binding"/>
    <property type="evidence" value="ECO:0007669"/>
    <property type="project" value="InterPro"/>
</dbReference>
<dbReference type="InterPro" id="IPR003738">
    <property type="entry name" value="SRAP"/>
</dbReference>
<protein>
    <submittedName>
        <fullName evidence="9">Uncharacterized protein</fullName>
    </submittedName>
</protein>
<dbReference type="SUPFAM" id="SSF143081">
    <property type="entry name" value="BB1717-like"/>
    <property type="match status" value="1"/>
</dbReference>
<organism evidence="9 10">
    <name type="scientific">Lodderomyces elongisporus (strain ATCC 11503 / CBS 2605 / JCM 1781 / NBRC 1676 / NRRL YB-4239)</name>
    <name type="common">Yeast</name>
    <name type="synonym">Saccharomyces elongisporus</name>
    <dbReference type="NCBI Taxonomy" id="379508"/>
    <lineage>
        <taxon>Eukaryota</taxon>
        <taxon>Fungi</taxon>
        <taxon>Dikarya</taxon>
        <taxon>Ascomycota</taxon>
        <taxon>Saccharomycotina</taxon>
        <taxon>Pichiomycetes</taxon>
        <taxon>Debaryomycetaceae</taxon>
        <taxon>Candida/Lodderomyces clade</taxon>
        <taxon>Lodderomyces</taxon>
    </lineage>
</organism>
<dbReference type="AlphaFoldDB" id="A5DW04"/>
<evidence type="ECO:0000256" key="2">
    <source>
        <dbReference type="ARBA" id="ARBA00022670"/>
    </source>
</evidence>
<feature type="compositionally biased region" description="Basic and acidic residues" evidence="8">
    <location>
        <begin position="265"/>
        <end position="295"/>
    </location>
</feature>
<keyword evidence="10" id="KW-1185">Reference proteome</keyword>
<dbReference type="Gene3D" id="3.90.1680.10">
    <property type="entry name" value="SOS response associated peptidase-like"/>
    <property type="match status" value="1"/>
</dbReference>
<evidence type="ECO:0000256" key="3">
    <source>
        <dbReference type="ARBA" id="ARBA00022763"/>
    </source>
</evidence>
<feature type="region of interest" description="Disordered" evidence="8">
    <location>
        <begin position="255"/>
        <end position="336"/>
    </location>
</feature>
<dbReference type="PANTHER" id="PTHR13604:SF0">
    <property type="entry name" value="ABASIC SITE PROCESSING PROTEIN HMCES"/>
    <property type="match status" value="1"/>
</dbReference>
<evidence type="ECO:0000256" key="1">
    <source>
        <dbReference type="ARBA" id="ARBA00008136"/>
    </source>
</evidence>
<dbReference type="EMBL" id="CH981525">
    <property type="protein sequence ID" value="EDK43362.1"/>
    <property type="molecule type" value="Genomic_DNA"/>
</dbReference>
<keyword evidence="3" id="KW-0227">DNA damage</keyword>
<dbReference type="OrthoDB" id="2111841at2759"/>
<evidence type="ECO:0000256" key="8">
    <source>
        <dbReference type="SAM" id="MobiDB-lite"/>
    </source>
</evidence>
<evidence type="ECO:0000313" key="10">
    <source>
        <dbReference type="Proteomes" id="UP000001996"/>
    </source>
</evidence>